<dbReference type="GO" id="GO:0016829">
    <property type="term" value="F:lyase activity"/>
    <property type="evidence" value="ECO:0007669"/>
    <property type="project" value="UniProtKB-KW"/>
</dbReference>
<organism evidence="2 3">
    <name type="scientific">Streptomyces iconiensis</name>
    <dbReference type="NCBI Taxonomy" id="1384038"/>
    <lineage>
        <taxon>Bacteria</taxon>
        <taxon>Bacillati</taxon>
        <taxon>Actinomycetota</taxon>
        <taxon>Actinomycetes</taxon>
        <taxon>Kitasatosporales</taxon>
        <taxon>Streptomycetaceae</taxon>
        <taxon>Streptomyces</taxon>
    </lineage>
</organism>
<name>A0ABT6ZWF5_9ACTN</name>
<dbReference type="EMBL" id="JANCPR020000011">
    <property type="protein sequence ID" value="MDJ1132956.1"/>
    <property type="molecule type" value="Genomic_DNA"/>
</dbReference>
<reference evidence="2 3" key="1">
    <citation type="submission" date="2023-05" db="EMBL/GenBank/DDBJ databases">
        <title>Streptantibioticus silvisoli sp. nov., acidotolerant actinomycetes 1 from pine litter.</title>
        <authorList>
            <person name="Swiecimska M."/>
            <person name="Golinska P."/>
            <person name="Sangal V."/>
            <person name="Wachnowicz B."/>
            <person name="Goodfellow M."/>
        </authorList>
    </citation>
    <scope>NUCLEOTIDE SEQUENCE [LARGE SCALE GENOMIC DNA]</scope>
    <source>
        <strain evidence="2 3">DSM 42109</strain>
    </source>
</reference>
<feature type="region of interest" description="Disordered" evidence="1">
    <location>
        <begin position="1"/>
        <end position="24"/>
    </location>
</feature>
<gene>
    <name evidence="2" type="ORF">NMN56_013495</name>
</gene>
<keyword evidence="2" id="KW-0456">Lyase</keyword>
<feature type="compositionally biased region" description="Basic and acidic residues" evidence="1">
    <location>
        <begin position="112"/>
        <end position="121"/>
    </location>
</feature>
<dbReference type="InterPro" id="IPR025975">
    <property type="entry name" value="Polysacc_lyase"/>
</dbReference>
<protein>
    <submittedName>
        <fullName evidence="2">Heparin lyase I family protein</fullName>
    </submittedName>
</protein>
<proteinExistence type="predicted"/>
<evidence type="ECO:0000313" key="3">
    <source>
        <dbReference type="Proteomes" id="UP001214441"/>
    </source>
</evidence>
<dbReference type="Gene3D" id="2.60.120.200">
    <property type="match status" value="1"/>
</dbReference>
<accession>A0ABT6ZWF5</accession>
<dbReference type="Proteomes" id="UP001214441">
    <property type="component" value="Unassembled WGS sequence"/>
</dbReference>
<sequence length="295" mass="32003">MRTDPRATAAVTGTPPHRTPRRRRKSLLLAGVAATTSLAALGTWNASASPEKPGQESAGSSGIRSPRAQAAQWEADPARGTKVFEGVETKPGEISVVDDPAGRHGRTYKLHTSGEKTDPDERVRVETRGHRTPDGERLRFQEGDTVHVGWRSLWDPLPTAGKNWVALWQLKDYGSGAATPPLSLRARGNGTVDLEYSDPDLKTTELWNTGLKTGHWYDFVVGLTISSDPDKGKVEFWVNGEKQQLKGANSFKGATLRADWVTDKWGVYRSDGVKGPATAYLNSAKVGGSYDDVAP</sequence>
<feature type="region of interest" description="Disordered" evidence="1">
    <location>
        <begin position="93"/>
        <end position="121"/>
    </location>
</feature>
<dbReference type="Pfam" id="PF14099">
    <property type="entry name" value="Polysacc_lyase"/>
    <property type="match status" value="1"/>
</dbReference>
<comment type="caution">
    <text evidence="2">The sequence shown here is derived from an EMBL/GenBank/DDBJ whole genome shotgun (WGS) entry which is preliminary data.</text>
</comment>
<evidence type="ECO:0000313" key="2">
    <source>
        <dbReference type="EMBL" id="MDJ1132956.1"/>
    </source>
</evidence>
<dbReference type="RefSeq" id="WP_274041166.1">
    <property type="nucleotide sequence ID" value="NZ_JANCPR020000011.1"/>
</dbReference>
<keyword evidence="3" id="KW-1185">Reference proteome</keyword>
<feature type="region of interest" description="Disordered" evidence="1">
    <location>
        <begin position="44"/>
        <end position="76"/>
    </location>
</feature>
<evidence type="ECO:0000256" key="1">
    <source>
        <dbReference type="SAM" id="MobiDB-lite"/>
    </source>
</evidence>